<sequence length="144" mass="16263">MKISEQFISNEKTGMFTAFLSVASPLFGEVADAFLSVPIGAKAVAFINSGLGDKFWEEESEFTDVMFNLHSAKIATLYLRQKALNDCYQKIHSSLLVEAWEKSVQTLEEWTFQSEIIRDLPLIPFYPLPTSTAFSHDCKTEARI</sequence>
<dbReference type="RefSeq" id="WP_100707450.1">
    <property type="nucleotide sequence ID" value="NZ_NPDL01000006.1"/>
</dbReference>
<protein>
    <submittedName>
        <fullName evidence="1">Uncharacterized protein</fullName>
    </submittedName>
</protein>
<organism evidence="1 2">
    <name type="scientific">Leptospira hartskeerlii</name>
    <dbReference type="NCBI Taxonomy" id="2023177"/>
    <lineage>
        <taxon>Bacteria</taxon>
        <taxon>Pseudomonadati</taxon>
        <taxon>Spirochaetota</taxon>
        <taxon>Spirochaetia</taxon>
        <taxon>Leptospirales</taxon>
        <taxon>Leptospiraceae</taxon>
        <taxon>Leptospira</taxon>
    </lineage>
</organism>
<evidence type="ECO:0000313" key="1">
    <source>
        <dbReference type="EMBL" id="PJZ24754.1"/>
    </source>
</evidence>
<dbReference type="OrthoDB" id="9871238at2"/>
<reference evidence="1 2" key="1">
    <citation type="submission" date="2017-07" db="EMBL/GenBank/DDBJ databases">
        <title>Leptospira spp. isolated from tropical soils.</title>
        <authorList>
            <person name="Thibeaux R."/>
            <person name="Iraola G."/>
            <person name="Ferres I."/>
            <person name="Bierque E."/>
            <person name="Girault D."/>
            <person name="Soupe-Gilbert M.-E."/>
            <person name="Picardeau M."/>
            <person name="Goarant C."/>
        </authorList>
    </citation>
    <scope>NUCLEOTIDE SEQUENCE [LARGE SCALE GENOMIC DNA]</scope>
    <source>
        <strain evidence="1 2">MCA1-C-A1</strain>
    </source>
</reference>
<evidence type="ECO:0000313" key="2">
    <source>
        <dbReference type="Proteomes" id="UP000232196"/>
    </source>
</evidence>
<name>A0A2M9XAS0_9LEPT</name>
<dbReference type="EMBL" id="NPDN01000007">
    <property type="protein sequence ID" value="PJZ24754.1"/>
    <property type="molecule type" value="Genomic_DNA"/>
</dbReference>
<dbReference type="AlphaFoldDB" id="A0A2M9XAS0"/>
<keyword evidence="2" id="KW-1185">Reference proteome</keyword>
<gene>
    <name evidence="1" type="ORF">CH357_14300</name>
</gene>
<proteinExistence type="predicted"/>
<comment type="caution">
    <text evidence="1">The sequence shown here is derived from an EMBL/GenBank/DDBJ whole genome shotgun (WGS) entry which is preliminary data.</text>
</comment>
<dbReference type="Proteomes" id="UP000232196">
    <property type="component" value="Unassembled WGS sequence"/>
</dbReference>
<accession>A0A2M9XAS0</accession>